<evidence type="ECO:0000313" key="3">
    <source>
        <dbReference type="Proteomes" id="UP000199598"/>
    </source>
</evidence>
<dbReference type="EMBL" id="FOSK01000001">
    <property type="protein sequence ID" value="SFJ94958.1"/>
    <property type="molecule type" value="Genomic_DNA"/>
</dbReference>
<accession>A0A1I3VHV9</accession>
<name>A0A1I3VHV9_9HYPH</name>
<dbReference type="Pfam" id="PF18014">
    <property type="entry name" value="Acetyltransf_18"/>
    <property type="match status" value="1"/>
</dbReference>
<evidence type="ECO:0000313" key="2">
    <source>
        <dbReference type="EMBL" id="SFJ94958.1"/>
    </source>
</evidence>
<protein>
    <submittedName>
        <fullName evidence="2">Acetyltransferase (GNAT) domain-containing protein</fullName>
    </submittedName>
</protein>
<keyword evidence="3" id="KW-1185">Reference proteome</keyword>
<sequence length="284" mass="31711">MAPLDTEIRVMDEDGILTMLDWAAQEGWNPGEDDAPSYYAADPGGFLGCYLNNQLVSMVSAVQYSEAFGFLGFYICHPEFRRQGLGAVIWNAAMKRLEGRTIGLDGVVAEQDNYAKSGFKLVHQNMRYSGLSDVTMPMDQRISIIGKGILPSIIEYDRNYFPAERSAFLERWMEPMNPMRRGLYLVEEGIVRGYGVIRAARDGYRIGPMVAETPEGADLLFRALAGSAKGQMINIDLPLPNEQAVELAERYDLSPVFATARMYKGQDPNLPLDKIYSFASYELG</sequence>
<gene>
    <name evidence="2" type="ORF">SAMN04488518_101407</name>
</gene>
<dbReference type="CDD" id="cd04301">
    <property type="entry name" value="NAT_SF"/>
    <property type="match status" value="1"/>
</dbReference>
<dbReference type="InterPro" id="IPR041496">
    <property type="entry name" value="YitH/HolE_GNAT"/>
</dbReference>
<dbReference type="PANTHER" id="PTHR47237">
    <property type="entry name" value="SLL0310 PROTEIN"/>
    <property type="match status" value="1"/>
</dbReference>
<dbReference type="InterPro" id="IPR052729">
    <property type="entry name" value="Acyl/Acetyltrans_Enzymes"/>
</dbReference>
<proteinExistence type="predicted"/>
<dbReference type="SUPFAM" id="SSF55729">
    <property type="entry name" value="Acyl-CoA N-acyltransferases (Nat)"/>
    <property type="match status" value="1"/>
</dbReference>
<comment type="caution">
    <text evidence="2">The sequence shown here is derived from an EMBL/GenBank/DDBJ whole genome shotgun (WGS) entry which is preliminary data.</text>
</comment>
<dbReference type="InterPro" id="IPR016181">
    <property type="entry name" value="Acyl_CoA_acyltransferase"/>
</dbReference>
<dbReference type="Gene3D" id="3.40.630.30">
    <property type="match status" value="1"/>
</dbReference>
<dbReference type="PANTHER" id="PTHR47237:SF1">
    <property type="entry name" value="SLL0310 PROTEIN"/>
    <property type="match status" value="1"/>
</dbReference>
<dbReference type="Proteomes" id="UP000199598">
    <property type="component" value="Unassembled WGS sequence"/>
</dbReference>
<organism evidence="2 3">
    <name type="scientific">Pseudovibrio ascidiaceicola</name>
    <dbReference type="NCBI Taxonomy" id="285279"/>
    <lineage>
        <taxon>Bacteria</taxon>
        <taxon>Pseudomonadati</taxon>
        <taxon>Pseudomonadota</taxon>
        <taxon>Alphaproteobacteria</taxon>
        <taxon>Hyphomicrobiales</taxon>
        <taxon>Stappiaceae</taxon>
        <taxon>Pseudovibrio</taxon>
    </lineage>
</organism>
<reference evidence="2 3" key="1">
    <citation type="submission" date="2016-10" db="EMBL/GenBank/DDBJ databases">
        <authorList>
            <person name="Varghese N."/>
            <person name="Submissions S."/>
        </authorList>
    </citation>
    <scope>NUCLEOTIDE SEQUENCE [LARGE SCALE GENOMIC DNA]</scope>
    <source>
        <strain evidence="2 3">DSM 16392</strain>
    </source>
</reference>
<dbReference type="Pfam" id="PF00583">
    <property type="entry name" value="Acetyltransf_1"/>
    <property type="match status" value="1"/>
</dbReference>
<dbReference type="InterPro" id="IPR000182">
    <property type="entry name" value="GNAT_dom"/>
</dbReference>
<dbReference type="PROSITE" id="PS51186">
    <property type="entry name" value="GNAT"/>
    <property type="match status" value="1"/>
</dbReference>
<evidence type="ECO:0000259" key="1">
    <source>
        <dbReference type="PROSITE" id="PS51186"/>
    </source>
</evidence>
<dbReference type="RefSeq" id="WP_093516350.1">
    <property type="nucleotide sequence ID" value="NZ_FOSK01000001.1"/>
</dbReference>
<dbReference type="Gene3D" id="3.40.630.90">
    <property type="match status" value="1"/>
</dbReference>
<feature type="domain" description="N-acetyltransferase" evidence="1">
    <location>
        <begin position="6"/>
        <end position="141"/>
    </location>
</feature>